<evidence type="ECO:0000259" key="5">
    <source>
        <dbReference type="PROSITE" id="PS50949"/>
    </source>
</evidence>
<dbReference type="SUPFAM" id="SSF46785">
    <property type="entry name" value="Winged helix' DNA-binding domain"/>
    <property type="match status" value="1"/>
</dbReference>
<dbReference type="Pfam" id="PF00392">
    <property type="entry name" value="GntR"/>
    <property type="match status" value="1"/>
</dbReference>
<reference evidence="6 7" key="1">
    <citation type="submission" date="2018-08" db="EMBL/GenBank/DDBJ databases">
        <title>Genomic Encyclopedia of Archaeal and Bacterial Type Strains, Phase II (KMG-II): from individual species to whole genera.</title>
        <authorList>
            <person name="Goeker M."/>
        </authorList>
    </citation>
    <scope>NUCLEOTIDE SEQUENCE [LARGE SCALE GENOMIC DNA]</scope>
    <source>
        <strain evidence="6 7">DSM 45791</strain>
    </source>
</reference>
<evidence type="ECO:0000256" key="3">
    <source>
        <dbReference type="ARBA" id="ARBA00023163"/>
    </source>
</evidence>
<dbReference type="InterPro" id="IPR011711">
    <property type="entry name" value="GntR_C"/>
</dbReference>
<dbReference type="PRINTS" id="PR00035">
    <property type="entry name" value="HTHGNTR"/>
</dbReference>
<comment type="caution">
    <text evidence="6">The sequence shown here is derived from an EMBL/GenBank/DDBJ whole genome shotgun (WGS) entry which is preliminary data.</text>
</comment>
<keyword evidence="3" id="KW-0804">Transcription</keyword>
<feature type="domain" description="HTH gntR-type" evidence="5">
    <location>
        <begin position="48"/>
        <end position="115"/>
    </location>
</feature>
<dbReference type="Pfam" id="PF07729">
    <property type="entry name" value="FCD"/>
    <property type="match status" value="1"/>
</dbReference>
<dbReference type="InterPro" id="IPR008920">
    <property type="entry name" value="TF_FadR/GntR_C"/>
</dbReference>
<feature type="compositionally biased region" description="Basic and acidic residues" evidence="4">
    <location>
        <begin position="25"/>
        <end position="40"/>
    </location>
</feature>
<dbReference type="InterPro" id="IPR036388">
    <property type="entry name" value="WH-like_DNA-bd_sf"/>
</dbReference>
<evidence type="ECO:0000313" key="6">
    <source>
        <dbReference type="EMBL" id="REH33089.1"/>
    </source>
</evidence>
<dbReference type="RefSeq" id="WP_116180589.1">
    <property type="nucleotide sequence ID" value="NZ_CP144375.1"/>
</dbReference>
<evidence type="ECO:0000256" key="2">
    <source>
        <dbReference type="ARBA" id="ARBA00023125"/>
    </source>
</evidence>
<gene>
    <name evidence="6" type="ORF">BCF44_120161</name>
</gene>
<dbReference type="SMART" id="SM00895">
    <property type="entry name" value="FCD"/>
    <property type="match status" value="1"/>
</dbReference>
<sequence length="255" mass="27454">MSSAPRDGEAGGAGQYLAESVGGRQIRETHAGPHLQESRLGRQQQEGEAGKQAAIAALRAALLSGDVVPGQRLVEAELAETFGVTRASVRAALIDLTAEGLVERIPNRGARVRVVTVDEAVAITECRMVLEGLCAAKAAEKATDDQIEALVEVGEQMRAAVADGEPMKYSALNRELHRLVREIADQPVAGELLERLHGQIVRHQFRLAMRDGRTHVSLPEHLAIIEAIARHDSDAAEEAARAHLRSVITALRETE</sequence>
<dbReference type="InterPro" id="IPR036390">
    <property type="entry name" value="WH_DNA-bd_sf"/>
</dbReference>
<dbReference type="CDD" id="cd07377">
    <property type="entry name" value="WHTH_GntR"/>
    <property type="match status" value="1"/>
</dbReference>
<feature type="region of interest" description="Disordered" evidence="4">
    <location>
        <begin position="1"/>
        <end position="47"/>
    </location>
</feature>
<evidence type="ECO:0000313" key="7">
    <source>
        <dbReference type="Proteomes" id="UP000256269"/>
    </source>
</evidence>
<protein>
    <submittedName>
        <fullName evidence="6">DNA-binding GntR family transcriptional regulator</fullName>
    </submittedName>
</protein>
<dbReference type="Proteomes" id="UP000256269">
    <property type="component" value="Unassembled WGS sequence"/>
</dbReference>
<organism evidence="6 7">
    <name type="scientific">Kutzneria buriramensis</name>
    <dbReference type="NCBI Taxonomy" id="1045776"/>
    <lineage>
        <taxon>Bacteria</taxon>
        <taxon>Bacillati</taxon>
        <taxon>Actinomycetota</taxon>
        <taxon>Actinomycetes</taxon>
        <taxon>Pseudonocardiales</taxon>
        <taxon>Pseudonocardiaceae</taxon>
        <taxon>Kutzneria</taxon>
    </lineage>
</organism>
<dbReference type="OrthoDB" id="9816161at2"/>
<dbReference type="InterPro" id="IPR000524">
    <property type="entry name" value="Tscrpt_reg_HTH_GntR"/>
</dbReference>
<keyword evidence="2 6" id="KW-0238">DNA-binding</keyword>
<dbReference type="Gene3D" id="1.20.120.530">
    <property type="entry name" value="GntR ligand-binding domain-like"/>
    <property type="match status" value="1"/>
</dbReference>
<dbReference type="PROSITE" id="PS50949">
    <property type="entry name" value="HTH_GNTR"/>
    <property type="match status" value="1"/>
</dbReference>
<dbReference type="EMBL" id="QUNO01000020">
    <property type="protein sequence ID" value="REH33089.1"/>
    <property type="molecule type" value="Genomic_DNA"/>
</dbReference>
<dbReference type="SMART" id="SM00345">
    <property type="entry name" value="HTH_GNTR"/>
    <property type="match status" value="1"/>
</dbReference>
<evidence type="ECO:0000256" key="4">
    <source>
        <dbReference type="SAM" id="MobiDB-lite"/>
    </source>
</evidence>
<keyword evidence="1" id="KW-0805">Transcription regulation</keyword>
<accession>A0A3E0GYA2</accession>
<proteinExistence type="predicted"/>
<name>A0A3E0GYA2_9PSEU</name>
<dbReference type="PANTHER" id="PTHR43537">
    <property type="entry name" value="TRANSCRIPTIONAL REGULATOR, GNTR FAMILY"/>
    <property type="match status" value="1"/>
</dbReference>
<dbReference type="GO" id="GO:0003677">
    <property type="term" value="F:DNA binding"/>
    <property type="evidence" value="ECO:0007669"/>
    <property type="project" value="UniProtKB-KW"/>
</dbReference>
<dbReference type="GO" id="GO:0003700">
    <property type="term" value="F:DNA-binding transcription factor activity"/>
    <property type="evidence" value="ECO:0007669"/>
    <property type="project" value="InterPro"/>
</dbReference>
<dbReference type="SUPFAM" id="SSF48008">
    <property type="entry name" value="GntR ligand-binding domain-like"/>
    <property type="match status" value="1"/>
</dbReference>
<dbReference type="AlphaFoldDB" id="A0A3E0GYA2"/>
<dbReference type="PANTHER" id="PTHR43537:SF24">
    <property type="entry name" value="GLUCONATE OPERON TRANSCRIPTIONAL REPRESSOR"/>
    <property type="match status" value="1"/>
</dbReference>
<dbReference type="Gene3D" id="1.10.10.10">
    <property type="entry name" value="Winged helix-like DNA-binding domain superfamily/Winged helix DNA-binding domain"/>
    <property type="match status" value="1"/>
</dbReference>
<keyword evidence="7" id="KW-1185">Reference proteome</keyword>
<evidence type="ECO:0000256" key="1">
    <source>
        <dbReference type="ARBA" id="ARBA00023015"/>
    </source>
</evidence>